<evidence type="ECO:0000313" key="2">
    <source>
        <dbReference type="EMBL" id="EXL01716.1"/>
    </source>
</evidence>
<dbReference type="AlphaFoldDB" id="A0A011U6H0"/>
<dbReference type="EMBL" id="JENY01000038">
    <property type="protein sequence ID" value="EXL01716.1"/>
    <property type="molecule type" value="Genomic_DNA"/>
</dbReference>
<keyword evidence="1" id="KW-0732">Signal</keyword>
<accession>A0A011U6H0</accession>
<sequence>MAICGALLLAPSGAPAFAGSKSAASGQPASAQGDLPGVDGAYSIVTPLPPEPDTKPASGQFGRFRVGNLDVKVSGKLTYDIGIGSLRTPKR</sequence>
<comment type="caution">
    <text evidence="2">The sequence shown here is derived from an EMBL/GenBank/DDBJ whole genome shotgun (WGS) entry which is preliminary data.</text>
</comment>
<dbReference type="HOGENOM" id="CLU_191472_0_0_5"/>
<gene>
    <name evidence="2" type="ORF">BG36_17185</name>
</gene>
<name>A0A011U6H0_9HYPH</name>
<dbReference type="OrthoDB" id="9812902at2"/>
<reference evidence="2 3" key="1">
    <citation type="submission" date="2014-02" db="EMBL/GenBank/DDBJ databases">
        <title>Aquamicrobium defluvii Genome sequencing.</title>
        <authorList>
            <person name="Wang X."/>
        </authorList>
    </citation>
    <scope>NUCLEOTIDE SEQUENCE [LARGE SCALE GENOMIC DNA]</scope>
    <source>
        <strain evidence="2 3">W13Z1</strain>
    </source>
</reference>
<organism evidence="2 3">
    <name type="scientific">Aquamicrobium defluvii</name>
    <dbReference type="NCBI Taxonomy" id="69279"/>
    <lineage>
        <taxon>Bacteria</taxon>
        <taxon>Pseudomonadati</taxon>
        <taxon>Pseudomonadota</taxon>
        <taxon>Alphaproteobacteria</taxon>
        <taxon>Hyphomicrobiales</taxon>
        <taxon>Phyllobacteriaceae</taxon>
        <taxon>Aquamicrobium</taxon>
    </lineage>
</organism>
<protein>
    <recommendedName>
        <fullName evidence="4">Porin</fullName>
    </recommendedName>
</protein>
<feature type="signal peptide" evidence="1">
    <location>
        <begin position="1"/>
        <end position="18"/>
    </location>
</feature>
<feature type="chain" id="PRO_5001464442" description="Porin" evidence="1">
    <location>
        <begin position="19"/>
        <end position="91"/>
    </location>
</feature>
<dbReference type="Proteomes" id="UP000019849">
    <property type="component" value="Unassembled WGS sequence"/>
</dbReference>
<dbReference type="RefSeq" id="WP_051520816.1">
    <property type="nucleotide sequence ID" value="NZ_KK073910.1"/>
</dbReference>
<proteinExistence type="predicted"/>
<dbReference type="eggNOG" id="ENOG5031BUM">
    <property type="taxonomic scope" value="Bacteria"/>
</dbReference>
<evidence type="ECO:0000313" key="3">
    <source>
        <dbReference type="Proteomes" id="UP000019849"/>
    </source>
</evidence>
<evidence type="ECO:0008006" key="4">
    <source>
        <dbReference type="Google" id="ProtNLM"/>
    </source>
</evidence>
<dbReference type="PATRIC" id="fig|69279.3.peg.4494"/>
<evidence type="ECO:0000256" key="1">
    <source>
        <dbReference type="SAM" id="SignalP"/>
    </source>
</evidence>